<protein>
    <submittedName>
        <fullName evidence="4">Iron ABC transporter substrate-binding protein</fullName>
    </submittedName>
</protein>
<dbReference type="CDD" id="cd13543">
    <property type="entry name" value="PBP2_Fbp"/>
    <property type="match status" value="1"/>
</dbReference>
<accession>A0ABQ4BZ05</accession>
<dbReference type="SUPFAM" id="SSF53850">
    <property type="entry name" value="Periplasmic binding protein-like II"/>
    <property type="match status" value="1"/>
</dbReference>
<dbReference type="PANTHER" id="PTHR30006">
    <property type="entry name" value="THIAMINE-BINDING PERIPLASMIC PROTEIN-RELATED"/>
    <property type="match status" value="1"/>
</dbReference>
<dbReference type="InterPro" id="IPR026045">
    <property type="entry name" value="Ferric-bd"/>
</dbReference>
<dbReference type="Proteomes" id="UP000624325">
    <property type="component" value="Unassembled WGS sequence"/>
</dbReference>
<evidence type="ECO:0000313" key="4">
    <source>
        <dbReference type="EMBL" id="GIF55753.1"/>
    </source>
</evidence>
<comment type="similarity">
    <text evidence="1">Belongs to the bacterial solute-binding protein 1 family.</text>
</comment>
<keyword evidence="2" id="KW-0813">Transport</keyword>
<keyword evidence="5" id="KW-1185">Reference proteome</keyword>
<dbReference type="Pfam" id="PF13343">
    <property type="entry name" value="SBP_bac_6"/>
    <property type="match status" value="1"/>
</dbReference>
<dbReference type="RefSeq" id="WP_239090598.1">
    <property type="nucleotide sequence ID" value="NZ_BAAALU010000010.1"/>
</dbReference>
<gene>
    <name evidence="4" type="ORF">Air01nite_18480</name>
</gene>
<evidence type="ECO:0000256" key="2">
    <source>
        <dbReference type="ARBA" id="ARBA00022496"/>
    </source>
</evidence>
<dbReference type="Gene3D" id="3.40.190.10">
    <property type="entry name" value="Periplasmic binding protein-like II"/>
    <property type="match status" value="2"/>
</dbReference>
<keyword evidence="2" id="KW-0410">Iron transport</keyword>
<dbReference type="PIRSF" id="PIRSF002825">
    <property type="entry name" value="CfbpA"/>
    <property type="match status" value="1"/>
</dbReference>
<dbReference type="PANTHER" id="PTHR30006:SF15">
    <property type="entry name" value="IRON-UTILIZATION PERIPLASMIC PROTEIN"/>
    <property type="match status" value="1"/>
</dbReference>
<keyword evidence="3" id="KW-0732">Signal</keyword>
<organism evidence="4 5">
    <name type="scientific">Asanoa iriomotensis</name>
    <dbReference type="NCBI Taxonomy" id="234613"/>
    <lineage>
        <taxon>Bacteria</taxon>
        <taxon>Bacillati</taxon>
        <taxon>Actinomycetota</taxon>
        <taxon>Actinomycetes</taxon>
        <taxon>Micromonosporales</taxon>
        <taxon>Micromonosporaceae</taxon>
        <taxon>Asanoa</taxon>
    </lineage>
</organism>
<dbReference type="EMBL" id="BONC01000009">
    <property type="protein sequence ID" value="GIF55753.1"/>
    <property type="molecule type" value="Genomic_DNA"/>
</dbReference>
<reference evidence="4 5" key="1">
    <citation type="submission" date="2021-01" db="EMBL/GenBank/DDBJ databases">
        <title>Whole genome shotgun sequence of Asanoa iriomotensis NBRC 100142.</title>
        <authorList>
            <person name="Komaki H."/>
            <person name="Tamura T."/>
        </authorList>
    </citation>
    <scope>NUCLEOTIDE SEQUENCE [LARGE SCALE GENOMIC DNA]</scope>
    <source>
        <strain evidence="4 5">NBRC 100142</strain>
    </source>
</reference>
<evidence type="ECO:0000313" key="5">
    <source>
        <dbReference type="Proteomes" id="UP000624325"/>
    </source>
</evidence>
<evidence type="ECO:0000256" key="3">
    <source>
        <dbReference type="ARBA" id="ARBA00022729"/>
    </source>
</evidence>
<keyword evidence="2" id="KW-0406">Ion transport</keyword>
<comment type="caution">
    <text evidence="4">The sequence shown here is derived from an EMBL/GenBank/DDBJ whole genome shotgun (WGS) entry which is preliminary data.</text>
</comment>
<sequence>MLLPLAFVAVLGTTACGDDLGEPGDKKLTVYSGRSEGLVKPILDRFQQETGIEVEVRYATTAAMATQLLEERDKTPADIFFSQDAGALGAVAKAGLVAELPAEVLAKVPDTYRSAQNLWVGVSGRSRVLAYNKDKVTVDQLPASVLEVTDPEWKGRLGVAPTNGSFQAFVTALRVQHGDAKTKEFLDGLKSNAAKIYENNVQIVADINDGKLDVGLVNHYYVYELAKEKGSTPEDLAAKLHFFPNGDTGALVNVAGVAVLEKAATDPDARALVDFLLGAEAQRHWAEETFEYPLVDGVSPPPGVPTLGEIVAPKIDLNDLDTLDVTTTMIKEAGLAG</sequence>
<proteinExistence type="inferred from homology"/>
<name>A0ABQ4BZ05_9ACTN</name>
<evidence type="ECO:0000256" key="1">
    <source>
        <dbReference type="ARBA" id="ARBA00008520"/>
    </source>
</evidence>
<keyword evidence="2" id="KW-0408">Iron</keyword>